<feature type="domain" description="CAAX prenyl protease 2/Lysostaphin resistance protein A-like" evidence="2">
    <location>
        <begin position="12"/>
        <end position="73"/>
    </location>
</feature>
<evidence type="ECO:0000313" key="3">
    <source>
        <dbReference type="EMBL" id="SDD12323.1"/>
    </source>
</evidence>
<dbReference type="STRING" id="1285928.SAMN04487894_106109"/>
<dbReference type="EMBL" id="FMZO01000006">
    <property type="protein sequence ID" value="SDD12323.1"/>
    <property type="molecule type" value="Genomic_DNA"/>
</dbReference>
<evidence type="ECO:0000256" key="1">
    <source>
        <dbReference type="SAM" id="Phobius"/>
    </source>
</evidence>
<protein>
    <submittedName>
        <fullName evidence="3">CAAX protease self-immunity</fullName>
    </submittedName>
</protein>
<keyword evidence="1" id="KW-1133">Transmembrane helix</keyword>
<dbReference type="GO" id="GO:0004175">
    <property type="term" value="F:endopeptidase activity"/>
    <property type="evidence" value="ECO:0007669"/>
    <property type="project" value="UniProtKB-ARBA"/>
</dbReference>
<feature type="transmembrane region" description="Helical" evidence="1">
    <location>
        <begin position="57"/>
        <end position="77"/>
    </location>
</feature>
<gene>
    <name evidence="3" type="ORF">SAMN04487894_106109</name>
</gene>
<organism evidence="3 4">
    <name type="scientific">Niabella drilacis (strain DSM 25811 / CCM 8410 / CCUG 62505 / LMG 26954 / E90)</name>
    <dbReference type="NCBI Taxonomy" id="1285928"/>
    <lineage>
        <taxon>Bacteria</taxon>
        <taxon>Pseudomonadati</taxon>
        <taxon>Bacteroidota</taxon>
        <taxon>Chitinophagia</taxon>
        <taxon>Chitinophagales</taxon>
        <taxon>Chitinophagaceae</taxon>
        <taxon>Niabella</taxon>
    </lineage>
</organism>
<keyword evidence="3" id="KW-0378">Hydrolase</keyword>
<keyword evidence="1" id="KW-0812">Transmembrane</keyword>
<dbReference type="Pfam" id="PF02517">
    <property type="entry name" value="Rce1-like"/>
    <property type="match status" value="1"/>
</dbReference>
<keyword evidence="1" id="KW-0472">Membrane</keyword>
<feature type="transmembrane region" description="Helical" evidence="1">
    <location>
        <begin position="16"/>
        <end position="45"/>
    </location>
</feature>
<dbReference type="RefSeq" id="WP_090390437.1">
    <property type="nucleotide sequence ID" value="NZ_FMZO01000006.1"/>
</dbReference>
<keyword evidence="4" id="KW-1185">Reference proteome</keyword>
<dbReference type="AlphaFoldDB" id="A0A1G6S6K1"/>
<dbReference type="InterPro" id="IPR003675">
    <property type="entry name" value="Rce1/LyrA-like_dom"/>
</dbReference>
<sequence length="80" mass="9420">MPHYILVSYKIKNKAILILVSSILFALSHLYHILHFFTAFMLGILMNLYFVRLNFNLFYNLLLVFVLHALYNLYGILPIA</sequence>
<evidence type="ECO:0000313" key="4">
    <source>
        <dbReference type="Proteomes" id="UP000198757"/>
    </source>
</evidence>
<proteinExistence type="predicted"/>
<dbReference type="GO" id="GO:0080120">
    <property type="term" value="P:CAAX-box protein maturation"/>
    <property type="evidence" value="ECO:0007669"/>
    <property type="project" value="UniProtKB-ARBA"/>
</dbReference>
<dbReference type="Proteomes" id="UP000198757">
    <property type="component" value="Unassembled WGS sequence"/>
</dbReference>
<keyword evidence="3" id="KW-0645">Protease</keyword>
<name>A0A1G6S6K1_NIADE</name>
<accession>A0A1G6S6K1</accession>
<dbReference type="GO" id="GO:0006508">
    <property type="term" value="P:proteolysis"/>
    <property type="evidence" value="ECO:0007669"/>
    <property type="project" value="UniProtKB-KW"/>
</dbReference>
<evidence type="ECO:0000259" key="2">
    <source>
        <dbReference type="Pfam" id="PF02517"/>
    </source>
</evidence>
<reference evidence="4" key="1">
    <citation type="submission" date="2016-10" db="EMBL/GenBank/DDBJ databases">
        <authorList>
            <person name="Varghese N."/>
            <person name="Submissions S."/>
        </authorList>
    </citation>
    <scope>NUCLEOTIDE SEQUENCE [LARGE SCALE GENOMIC DNA]</scope>
    <source>
        <strain evidence="4">DSM 25811 / CCM 8410 / LMG 26954 / E90</strain>
    </source>
</reference>